<reference evidence="21" key="1">
    <citation type="submission" date="2021-07" db="EMBL/GenBank/DDBJ databases">
        <title>Communication and adaptive evolution of viruses within giant pandas and their associated organisms in a local ecological environment.</title>
        <authorList>
            <person name="Zhao M."/>
            <person name="Liu S."/>
            <person name="Zhang W."/>
        </authorList>
    </citation>
    <scope>NUCLEOTIDE SEQUENCE</scope>
    <source>
        <strain evidence="21">Rpf280unssDNA02-12</strain>
    </source>
</reference>
<dbReference type="InterPro" id="IPR000605">
    <property type="entry name" value="Helicase_SF3_ssDNA/RNA_vir"/>
</dbReference>
<evidence type="ECO:0000313" key="21">
    <source>
        <dbReference type="EMBL" id="UBJ26263.1"/>
    </source>
</evidence>
<evidence type="ECO:0000256" key="4">
    <source>
        <dbReference type="ARBA" id="ARBA00014531"/>
    </source>
</evidence>
<dbReference type="InterPro" id="IPR049912">
    <property type="entry name" value="CRESS_DNA_REP"/>
</dbReference>
<keyword evidence="9" id="KW-0540">Nuclease</keyword>
<dbReference type="GO" id="GO:0000166">
    <property type="term" value="F:nucleotide binding"/>
    <property type="evidence" value="ECO:0007669"/>
    <property type="project" value="UniProtKB-KW"/>
</dbReference>
<evidence type="ECO:0000256" key="15">
    <source>
        <dbReference type="ARBA" id="ARBA00023125"/>
    </source>
</evidence>
<comment type="catalytic activity">
    <reaction evidence="19">
        <text>ATP + H2O = ADP + phosphate + H(+)</text>
        <dbReference type="Rhea" id="RHEA:13065"/>
        <dbReference type="ChEBI" id="CHEBI:15377"/>
        <dbReference type="ChEBI" id="CHEBI:15378"/>
        <dbReference type="ChEBI" id="CHEBI:30616"/>
        <dbReference type="ChEBI" id="CHEBI:43474"/>
        <dbReference type="ChEBI" id="CHEBI:456216"/>
    </reaction>
</comment>
<dbReference type="PROSITE" id="PS52020">
    <property type="entry name" value="CRESS_DNA_REP"/>
    <property type="match status" value="1"/>
</dbReference>
<evidence type="ECO:0000256" key="19">
    <source>
        <dbReference type="ARBA" id="ARBA00049360"/>
    </source>
</evidence>
<keyword evidence="5" id="KW-1048">Host nucleus</keyword>
<accession>A0A8K1M5E2</accession>
<dbReference type="Pfam" id="PF00910">
    <property type="entry name" value="RNA_helicase"/>
    <property type="match status" value="1"/>
</dbReference>
<dbReference type="GO" id="GO:0006260">
    <property type="term" value="P:DNA replication"/>
    <property type="evidence" value="ECO:0007669"/>
    <property type="project" value="UniProtKB-KW"/>
</dbReference>
<organism evidence="21">
    <name type="scientific">Red panda feces-associated circular DNA virus 3</name>
    <dbReference type="NCBI Taxonomy" id="2863978"/>
    <lineage>
        <taxon>Viruses</taxon>
        <taxon>Monodnaviria</taxon>
        <taxon>Shotokuvirae</taxon>
        <taxon>Cressdnaviricota</taxon>
    </lineage>
</organism>
<dbReference type="GO" id="GO:0003677">
    <property type="term" value="F:DNA binding"/>
    <property type="evidence" value="ECO:0007669"/>
    <property type="project" value="UniProtKB-KW"/>
</dbReference>
<evidence type="ECO:0000256" key="2">
    <source>
        <dbReference type="ARBA" id="ARBA00004147"/>
    </source>
</evidence>
<evidence type="ECO:0000256" key="13">
    <source>
        <dbReference type="ARBA" id="ARBA00022801"/>
    </source>
</evidence>
<sequence length="374" mass="41652">MAVPSVHGNRAWCFTLNNPDDEEKQRLPTSLPDGNVQYADAIIYQLESGANNTPHYQGYVRFNRQRTLAHVKTFLPRAHWEPAKGSIQQNVDYCGKLDGQLSEPIIIGFGSIRPGLGGVSNKRLKRADFIALLEDQPDMSTADLLNKGGLEVLATQPNLLGILKGFLLKDNRRDGVVCHFYYGDTGCGKSRLASHLFPSAFPKGSGPWWDGYAGESEVILDDFDDAFMPIGDLLRLLDRYPLRTPVKGSYVQLVANTFIITSNHLPSEWYPDASPKRIAAILRRLKEITIFHSNGTDITTYKTAEYLNPQGTLMPPVGQTATLPWLNAVLPAEVFPESRPMSPSSEVSMDIRPLRQINLDYDSDTSTMPMYPPQ</sequence>
<evidence type="ECO:0000256" key="6">
    <source>
        <dbReference type="ARBA" id="ARBA00022679"/>
    </source>
</evidence>
<dbReference type="GO" id="GO:0004519">
    <property type="term" value="F:endonuclease activity"/>
    <property type="evidence" value="ECO:0007669"/>
    <property type="project" value="UniProtKB-KW"/>
</dbReference>
<dbReference type="Pfam" id="PF02407">
    <property type="entry name" value="Viral_Rep"/>
    <property type="match status" value="1"/>
</dbReference>
<keyword evidence="15" id="KW-0238">DNA-binding</keyword>
<evidence type="ECO:0000256" key="18">
    <source>
        <dbReference type="ARBA" id="ARBA00032243"/>
    </source>
</evidence>
<dbReference type="GO" id="GO:0016787">
    <property type="term" value="F:hydrolase activity"/>
    <property type="evidence" value="ECO:0007669"/>
    <property type="project" value="UniProtKB-KW"/>
</dbReference>
<evidence type="ECO:0000256" key="10">
    <source>
        <dbReference type="ARBA" id="ARBA00022723"/>
    </source>
</evidence>
<evidence type="ECO:0000256" key="3">
    <source>
        <dbReference type="ARBA" id="ARBA00008545"/>
    </source>
</evidence>
<keyword evidence="16" id="KW-0511">Multifunctional enzyme</keyword>
<dbReference type="InterPro" id="IPR027417">
    <property type="entry name" value="P-loop_NTPase"/>
</dbReference>
<evidence type="ECO:0000256" key="16">
    <source>
        <dbReference type="ARBA" id="ARBA00023268"/>
    </source>
</evidence>
<dbReference type="GO" id="GO:0003723">
    <property type="term" value="F:RNA binding"/>
    <property type="evidence" value="ECO:0007669"/>
    <property type="project" value="InterPro"/>
</dbReference>
<evidence type="ECO:0000256" key="1">
    <source>
        <dbReference type="ARBA" id="ARBA00001936"/>
    </source>
</evidence>
<proteinExistence type="inferred from homology"/>
<keyword evidence="7" id="KW-0548">Nucleotidyltransferase</keyword>
<evidence type="ECO:0000256" key="7">
    <source>
        <dbReference type="ARBA" id="ARBA00022695"/>
    </source>
</evidence>
<keyword evidence="10" id="KW-0479">Metal-binding</keyword>
<comment type="subcellular location">
    <subcellularLocation>
        <location evidence="2">Host nucleus</location>
    </subcellularLocation>
</comment>
<evidence type="ECO:0000256" key="14">
    <source>
        <dbReference type="ARBA" id="ARBA00023124"/>
    </source>
</evidence>
<dbReference type="Gene3D" id="3.40.1310.20">
    <property type="match status" value="1"/>
</dbReference>
<keyword evidence="8" id="KW-0235">DNA replication</keyword>
<comment type="similarity">
    <text evidence="3">Belongs to the nanoviruses/circoviruses replication-associated protein family.</text>
</comment>
<evidence type="ECO:0000256" key="12">
    <source>
        <dbReference type="ARBA" id="ARBA00022759"/>
    </source>
</evidence>
<evidence type="ECO:0000259" key="20">
    <source>
        <dbReference type="PROSITE" id="PS52020"/>
    </source>
</evidence>
<dbReference type="GO" id="GO:0016779">
    <property type="term" value="F:nucleotidyltransferase activity"/>
    <property type="evidence" value="ECO:0007669"/>
    <property type="project" value="UniProtKB-KW"/>
</dbReference>
<evidence type="ECO:0000256" key="5">
    <source>
        <dbReference type="ARBA" id="ARBA00022562"/>
    </source>
</evidence>
<dbReference type="GO" id="GO:0042025">
    <property type="term" value="C:host cell nucleus"/>
    <property type="evidence" value="ECO:0007669"/>
    <property type="project" value="UniProtKB-SubCell"/>
</dbReference>
<keyword evidence="11" id="KW-0547">Nucleotide-binding</keyword>
<keyword evidence="6" id="KW-0808">Transferase</keyword>
<protein>
    <recommendedName>
        <fullName evidence="4">Replication-associated protein</fullName>
    </recommendedName>
    <alternativeName>
        <fullName evidence="17">ATP-dependent helicase Rep</fullName>
    </alternativeName>
    <alternativeName>
        <fullName evidence="18">RepP</fullName>
    </alternativeName>
</protein>
<dbReference type="EMBL" id="MZ556165">
    <property type="protein sequence ID" value="UBJ26263.1"/>
    <property type="molecule type" value="Genomic_DNA"/>
</dbReference>
<keyword evidence="13" id="KW-0378">Hydrolase</keyword>
<feature type="domain" description="CRESS-DNA virus Rep endonuclease" evidence="20">
    <location>
        <begin position="6"/>
        <end position="112"/>
    </location>
</feature>
<evidence type="ECO:0000256" key="17">
    <source>
        <dbReference type="ARBA" id="ARBA00030754"/>
    </source>
</evidence>
<keyword evidence="12" id="KW-0255">Endonuclease</keyword>
<keyword evidence="14" id="KW-0190">Covalent protein-DNA linkage</keyword>
<dbReference type="GO" id="GO:0046872">
    <property type="term" value="F:metal ion binding"/>
    <property type="evidence" value="ECO:0007669"/>
    <property type="project" value="UniProtKB-KW"/>
</dbReference>
<comment type="cofactor">
    <cofactor evidence="1">
        <name>Mn(2+)</name>
        <dbReference type="ChEBI" id="CHEBI:29035"/>
    </cofactor>
</comment>
<evidence type="ECO:0000256" key="8">
    <source>
        <dbReference type="ARBA" id="ARBA00022705"/>
    </source>
</evidence>
<evidence type="ECO:0000256" key="9">
    <source>
        <dbReference type="ARBA" id="ARBA00022722"/>
    </source>
</evidence>
<dbReference type="GO" id="GO:0003724">
    <property type="term" value="F:RNA helicase activity"/>
    <property type="evidence" value="ECO:0007669"/>
    <property type="project" value="InterPro"/>
</dbReference>
<dbReference type="SUPFAM" id="SSF52540">
    <property type="entry name" value="P-loop containing nucleoside triphosphate hydrolases"/>
    <property type="match status" value="1"/>
</dbReference>
<evidence type="ECO:0000256" key="11">
    <source>
        <dbReference type="ARBA" id="ARBA00022741"/>
    </source>
</evidence>
<name>A0A8K1M5E2_9VIRU</name>